<name>A0A0F9CC10_9ZZZZ</name>
<evidence type="ECO:0000313" key="1">
    <source>
        <dbReference type="EMBL" id="KKL46614.1"/>
    </source>
</evidence>
<dbReference type="InterPro" id="IPR029044">
    <property type="entry name" value="Nucleotide-diphossugar_trans"/>
</dbReference>
<protein>
    <recommendedName>
        <fullName evidence="2">Nucleotide-diphospho-sugar transferase domain-containing protein</fullName>
    </recommendedName>
</protein>
<dbReference type="SUPFAM" id="SSF53448">
    <property type="entry name" value="Nucleotide-diphospho-sugar transferases"/>
    <property type="match status" value="1"/>
</dbReference>
<comment type="caution">
    <text evidence="1">The sequence shown here is derived from an EMBL/GenBank/DDBJ whole genome shotgun (WGS) entry which is preliminary data.</text>
</comment>
<dbReference type="EMBL" id="LAZR01033964">
    <property type="protein sequence ID" value="KKL46614.1"/>
    <property type="molecule type" value="Genomic_DNA"/>
</dbReference>
<organism evidence="1">
    <name type="scientific">marine sediment metagenome</name>
    <dbReference type="NCBI Taxonomy" id="412755"/>
    <lineage>
        <taxon>unclassified sequences</taxon>
        <taxon>metagenomes</taxon>
        <taxon>ecological metagenomes</taxon>
    </lineage>
</organism>
<sequence length="264" mass="30671">MKNLIYQYYDGKLLPGDIAGSANIKEYAARIGAEYLFEHDPKFVTNLGTYSPHYGSFKPIYTESFHEYDNILFTDTDVFAVEGLTENIFENFKAEIGICTEPFQPTYRAKVSGNICGAMDERWATTIKTKWNVEMPRTKEGLLKVYNSGVVLYSNKGLVKAKEKFVPFVEYVNLVNTNKISNFYTADQNYLHAMLTVAEMDYIELDNEWNRAIHYIVNDNDERVVNDMRTEKTKFVHIHLRGANHWDVDKHYRITNLPIEEWGL</sequence>
<dbReference type="AlphaFoldDB" id="A0A0F9CC10"/>
<reference evidence="1" key="1">
    <citation type="journal article" date="2015" name="Nature">
        <title>Complex archaea that bridge the gap between prokaryotes and eukaryotes.</title>
        <authorList>
            <person name="Spang A."/>
            <person name="Saw J.H."/>
            <person name="Jorgensen S.L."/>
            <person name="Zaremba-Niedzwiedzka K."/>
            <person name="Martijn J."/>
            <person name="Lind A.E."/>
            <person name="van Eijk R."/>
            <person name="Schleper C."/>
            <person name="Guy L."/>
            <person name="Ettema T.J."/>
        </authorList>
    </citation>
    <scope>NUCLEOTIDE SEQUENCE</scope>
</reference>
<evidence type="ECO:0008006" key="2">
    <source>
        <dbReference type="Google" id="ProtNLM"/>
    </source>
</evidence>
<dbReference type="Gene3D" id="3.90.550.10">
    <property type="entry name" value="Spore Coat Polysaccharide Biosynthesis Protein SpsA, Chain A"/>
    <property type="match status" value="1"/>
</dbReference>
<gene>
    <name evidence="1" type="ORF">LCGC14_2343800</name>
</gene>
<accession>A0A0F9CC10</accession>
<proteinExistence type="predicted"/>